<dbReference type="eggNOG" id="ENOG5033IMH">
    <property type="taxonomic scope" value="Bacteria"/>
</dbReference>
<evidence type="ECO:0000256" key="1">
    <source>
        <dbReference type="SAM" id="Phobius"/>
    </source>
</evidence>
<gene>
    <name evidence="2" type="ORF">C823_00451</name>
</gene>
<comment type="caution">
    <text evidence="2">The sequence shown here is derived from an EMBL/GenBank/DDBJ whole genome shotgun (WGS) entry which is preliminary data.</text>
</comment>
<feature type="transmembrane region" description="Helical" evidence="1">
    <location>
        <begin position="14"/>
        <end position="34"/>
    </location>
</feature>
<feature type="transmembrane region" description="Helical" evidence="1">
    <location>
        <begin position="92"/>
        <end position="114"/>
    </location>
</feature>
<evidence type="ECO:0008006" key="4">
    <source>
        <dbReference type="Google" id="ProtNLM"/>
    </source>
</evidence>
<organism evidence="2 3">
    <name type="scientific">Eubacterium plexicaudatum ASF492</name>
    <dbReference type="NCBI Taxonomy" id="1235802"/>
    <lineage>
        <taxon>Bacteria</taxon>
        <taxon>Bacillati</taxon>
        <taxon>Bacillota</taxon>
        <taxon>Clostridia</taxon>
        <taxon>Eubacteriales</taxon>
        <taxon>Eubacteriaceae</taxon>
        <taxon>Eubacterium</taxon>
    </lineage>
</organism>
<feature type="transmembrane region" description="Helical" evidence="1">
    <location>
        <begin position="67"/>
        <end position="86"/>
    </location>
</feature>
<protein>
    <recommendedName>
        <fullName evidence="4">Glycosyltransferase RgtA/B/C/D-like domain-containing protein</fullName>
    </recommendedName>
</protein>
<dbReference type="EMBL" id="AQFT01000014">
    <property type="protein sequence ID" value="EMZ37108.1"/>
    <property type="molecule type" value="Genomic_DNA"/>
</dbReference>
<feature type="transmembrane region" description="Helical" evidence="1">
    <location>
        <begin position="232"/>
        <end position="249"/>
    </location>
</feature>
<keyword evidence="1" id="KW-1133">Transmembrane helix</keyword>
<proteinExistence type="predicted"/>
<accession>N2BF07</accession>
<dbReference type="Proteomes" id="UP000012589">
    <property type="component" value="Unassembled WGS sequence"/>
</dbReference>
<dbReference type="AlphaFoldDB" id="N2BF07"/>
<keyword evidence="1" id="KW-0472">Membrane</keyword>
<name>N2BF07_9FIRM</name>
<keyword evidence="3" id="KW-1185">Reference proteome</keyword>
<feature type="transmembrane region" description="Helical" evidence="1">
    <location>
        <begin position="360"/>
        <end position="380"/>
    </location>
</feature>
<evidence type="ECO:0000313" key="3">
    <source>
        <dbReference type="Proteomes" id="UP000012589"/>
    </source>
</evidence>
<keyword evidence="1" id="KW-0812">Transmembrane</keyword>
<reference evidence="2 3" key="1">
    <citation type="journal article" date="2014" name="Genome Announc.">
        <title>Draft genome sequences of the altered schaedler flora, a defined bacterial community from gnotobiotic mice.</title>
        <authorList>
            <person name="Wannemuehler M.J."/>
            <person name="Overstreet A.M."/>
            <person name="Ward D.V."/>
            <person name="Phillips G.J."/>
        </authorList>
    </citation>
    <scope>NUCLEOTIDE SEQUENCE [LARGE SCALE GENOMIC DNA]</scope>
    <source>
        <strain evidence="2 3">ASF492</strain>
    </source>
</reference>
<feature type="transmembrane region" description="Helical" evidence="1">
    <location>
        <begin position="145"/>
        <end position="168"/>
    </location>
</feature>
<feature type="transmembrane region" description="Helical" evidence="1">
    <location>
        <begin position="392"/>
        <end position="412"/>
    </location>
</feature>
<feature type="transmembrane region" description="Helical" evidence="1">
    <location>
        <begin position="180"/>
        <end position="212"/>
    </location>
</feature>
<evidence type="ECO:0000313" key="2">
    <source>
        <dbReference type="EMBL" id="EMZ37108.1"/>
    </source>
</evidence>
<sequence length="785" mass="90945">MVRNISEIKCKFKLYYFIYFLIFLEFVWITAYYFSPAGKARMHSDLTTGIQLMEQVLHEKTLYPKNWIYTNTISLPITMASMVLLYKITGNYITALLLNFTGYILFMAASVRYFTKHVMKMSNTLTAVSIFIFLSPGSLEYFNTVFYSGYSFRIAVFLLLLGMGLQCLKNSGLEFNRKYIFLYMALICLFVIGDIRYAATIILPLITAMAISYFIKNGQDDIHNIMLPLRRFFIYCMCVGAALFVCIAVEKYLKSSLTFVEGFYSATLVSDLSDMWKNLKSMINAYVEVFGFASGAPQMSVQSVLSLCGLVFAAYIIIINPILMLLRYKKLPFLMQQLILYRWIGYAVTIYFWLFTNGIAFRHALTFMVLDCLLAVYFLSDTILQDGKTVQVFGCVVMVFYMVFNWSHASWLDISAQWNSTYEVLDNRKQMIKEIERRGLEYGYASFWNASITAAFSQGKLKIYPWNLYDRYQWYAPKQLYLPADKSEPTFLLMPTEEYESYLEEEDFEKFWGDYSEKVEQAGHVLLIYDYNIATNFREFCSYSKNLLKYMAIAENNTYQTMQPSSEKGHKESVILLEPQEYIFGPYVNLEYGAYTLHVETSGKSYLNAYAMSETEEKTGFICQAELKEGINQVPFYLLSDTDRVEFHITNTDDCRIELRRLSLERGEDYSLLNQMHLSKISEKNNANTIYLPPGEVLFGPYAEVDKGSYLLRVTVSDPVTIHIWTQSGEHVLLQQELSAGENQIPFELEEDVSDLEFVIRNTNDTELKVESLQVEKTESGKDRR</sequence>
<feature type="transmembrane region" description="Helical" evidence="1">
    <location>
        <begin position="304"/>
        <end position="326"/>
    </location>
</feature>
<dbReference type="HOGENOM" id="CLU_357062_0_0_9"/>
<feature type="transmembrane region" description="Helical" evidence="1">
    <location>
        <begin position="338"/>
        <end position="354"/>
    </location>
</feature>
<feature type="transmembrane region" description="Helical" evidence="1">
    <location>
        <begin position="121"/>
        <end position="139"/>
    </location>
</feature>
<dbReference type="PATRIC" id="fig|1235802.3.peg.476"/>
<dbReference type="STRING" id="1235802.C823_00451"/>